<dbReference type="OrthoDB" id="8724542at2"/>
<dbReference type="RefSeq" id="WP_157177371.1">
    <property type="nucleotide sequence ID" value="NZ_JACIJR010000002.1"/>
</dbReference>
<reference evidence="1 2" key="1">
    <citation type="submission" date="2020-08" db="EMBL/GenBank/DDBJ databases">
        <title>Genomic Encyclopedia of Type Strains, Phase IV (KMG-IV): sequencing the most valuable type-strain genomes for metagenomic binning, comparative biology and taxonomic classification.</title>
        <authorList>
            <person name="Goeker M."/>
        </authorList>
    </citation>
    <scope>NUCLEOTIDE SEQUENCE [LARGE SCALE GENOMIC DNA]</scope>
    <source>
        <strain evidence="1 2">DSM 103336</strain>
    </source>
</reference>
<dbReference type="AlphaFoldDB" id="A0A7W9F1W6"/>
<name>A0A7W9F1W6_9SPHN</name>
<dbReference type="PANTHER" id="PTHR39600">
    <property type="entry name" value="PEPTIDASE INHIBITOR I78 FAMILY PROTEIN"/>
    <property type="match status" value="1"/>
</dbReference>
<protein>
    <recommendedName>
        <fullName evidence="3">Peptidase inhibitor I78</fullName>
    </recommendedName>
</protein>
<dbReference type="Pfam" id="PF11720">
    <property type="entry name" value="Inhibitor_I78"/>
    <property type="match status" value="1"/>
</dbReference>
<dbReference type="PROSITE" id="PS51257">
    <property type="entry name" value="PROKAR_LIPOPROTEIN"/>
    <property type="match status" value="1"/>
</dbReference>
<evidence type="ECO:0008006" key="3">
    <source>
        <dbReference type="Google" id="ProtNLM"/>
    </source>
</evidence>
<comment type="caution">
    <text evidence="1">The sequence shown here is derived from an EMBL/GenBank/DDBJ whole genome shotgun (WGS) entry which is preliminary data.</text>
</comment>
<dbReference type="InterPro" id="IPR021719">
    <property type="entry name" value="Prot_inh_I78"/>
</dbReference>
<evidence type="ECO:0000313" key="2">
    <source>
        <dbReference type="Proteomes" id="UP000546701"/>
    </source>
</evidence>
<proteinExistence type="predicted"/>
<keyword evidence="2" id="KW-1185">Reference proteome</keyword>
<dbReference type="EMBL" id="JACIJR010000002">
    <property type="protein sequence ID" value="MBB5728194.1"/>
    <property type="molecule type" value="Genomic_DNA"/>
</dbReference>
<dbReference type="Proteomes" id="UP000546701">
    <property type="component" value="Unassembled WGS sequence"/>
</dbReference>
<dbReference type="Gene3D" id="3.30.10.10">
    <property type="entry name" value="Trypsin Inhibitor V, subunit A"/>
    <property type="match status" value="1"/>
</dbReference>
<sequence length="100" mass="10402">MTIGTTRATAILLMTLACGCTRTGDAVRPVATAGNCDASRIADAVGKPVSDETAEGWRRQSGARTIRIVRPGMMVTADLRPDRLTVDVDAAGLATRVVCG</sequence>
<evidence type="ECO:0000313" key="1">
    <source>
        <dbReference type="EMBL" id="MBB5728194.1"/>
    </source>
</evidence>
<organism evidence="1 2">
    <name type="scientific">Sphingomonas prati</name>
    <dbReference type="NCBI Taxonomy" id="1843237"/>
    <lineage>
        <taxon>Bacteria</taxon>
        <taxon>Pseudomonadati</taxon>
        <taxon>Pseudomonadota</taxon>
        <taxon>Alphaproteobacteria</taxon>
        <taxon>Sphingomonadales</taxon>
        <taxon>Sphingomonadaceae</taxon>
        <taxon>Sphingomonas</taxon>
    </lineage>
</organism>
<gene>
    <name evidence="1" type="ORF">FHS99_000664</name>
</gene>
<accession>A0A7W9F1W6</accession>
<dbReference type="PANTHER" id="PTHR39600:SF1">
    <property type="entry name" value="PEPTIDASE INHIBITOR I78 FAMILY PROTEIN"/>
    <property type="match status" value="1"/>
</dbReference>